<evidence type="ECO:0000259" key="1">
    <source>
        <dbReference type="Pfam" id="PF03457"/>
    </source>
</evidence>
<geneLocation type="plasmid" evidence="2 3">
    <name>pACHL01</name>
</geneLocation>
<dbReference type="Pfam" id="PF03457">
    <property type="entry name" value="HA"/>
    <property type="match status" value="1"/>
</dbReference>
<dbReference type="InterPro" id="IPR005114">
    <property type="entry name" value="Helicase_assoc"/>
</dbReference>
<evidence type="ECO:0000313" key="3">
    <source>
        <dbReference type="Proteomes" id="UP000002505"/>
    </source>
</evidence>
<name>B8HIL8_PSECP</name>
<dbReference type="AlphaFoldDB" id="B8HIL8"/>
<protein>
    <submittedName>
        <fullName evidence="2">Helicase-associated</fullName>
    </submittedName>
</protein>
<keyword evidence="2" id="KW-0547">Nucleotide-binding</keyword>
<reference evidence="2" key="1">
    <citation type="submission" date="2009-01" db="EMBL/GenBank/DDBJ databases">
        <title>Complete sequence of plasmid1 of Arthrobacter chlorophenolicus A6.</title>
        <authorList>
            <consortium name="US DOE Joint Genome Institute"/>
            <person name="Lucas S."/>
            <person name="Copeland A."/>
            <person name="Lapidus A."/>
            <person name="Glavina del Rio T."/>
            <person name="Tice H."/>
            <person name="Bruce D."/>
            <person name="Goodwin L."/>
            <person name="Pitluck S."/>
            <person name="Goltsman E."/>
            <person name="Clum A."/>
            <person name="Larimer F."/>
            <person name="Land M."/>
            <person name="Hauser L."/>
            <person name="Kyrpides N."/>
            <person name="Mikhailova N."/>
            <person name="Jansson J."/>
            <person name="Richardson P."/>
        </authorList>
    </citation>
    <scope>NUCLEOTIDE SEQUENCE [LARGE SCALE GENOMIC DNA]</scope>
    <source>
        <strain evidence="2">A6</strain>
        <plasmid evidence="2">pACHL01</plasmid>
    </source>
</reference>
<keyword evidence="2" id="KW-0347">Helicase</keyword>
<gene>
    <name evidence="2" type="ordered locus">Achl_4314</name>
</gene>
<dbReference type="KEGG" id="ach:Achl_4314"/>
<proteinExistence type="predicted"/>
<dbReference type="GO" id="GO:0004386">
    <property type="term" value="F:helicase activity"/>
    <property type="evidence" value="ECO:0007669"/>
    <property type="project" value="UniProtKB-KW"/>
</dbReference>
<feature type="domain" description="Helicase-associated" evidence="1">
    <location>
        <begin position="218"/>
        <end position="274"/>
    </location>
</feature>
<organism evidence="2 3">
    <name type="scientific">Pseudarthrobacter chlorophenolicus (strain ATCC 700700 / DSM 12829 / CIP 107037 / JCM 12360 / KCTC 9906 / NCIMB 13794 / A6)</name>
    <name type="common">Arthrobacter chlorophenolicus</name>
    <dbReference type="NCBI Taxonomy" id="452863"/>
    <lineage>
        <taxon>Bacteria</taxon>
        <taxon>Bacillati</taxon>
        <taxon>Actinomycetota</taxon>
        <taxon>Actinomycetes</taxon>
        <taxon>Micrococcales</taxon>
        <taxon>Micrococcaceae</taxon>
        <taxon>Pseudarthrobacter</taxon>
    </lineage>
</organism>
<dbReference type="Proteomes" id="UP000002505">
    <property type="component" value="Plasmid pACHL01"/>
</dbReference>
<keyword evidence="2" id="KW-0378">Hydrolase</keyword>
<evidence type="ECO:0000313" key="2">
    <source>
        <dbReference type="EMBL" id="ACL42265.1"/>
    </source>
</evidence>
<dbReference type="RefSeq" id="WP_012623282.1">
    <property type="nucleotide sequence ID" value="NC_011879.1"/>
</dbReference>
<dbReference type="HOGENOM" id="CLU_965235_0_0_11"/>
<dbReference type="EMBL" id="CP001342">
    <property type="protein sequence ID" value="ACL42265.1"/>
    <property type="molecule type" value="Genomic_DNA"/>
</dbReference>
<accession>B8HIL8</accession>
<keyword evidence="2" id="KW-0067">ATP-binding</keyword>
<keyword evidence="2" id="KW-0614">Plasmid</keyword>
<dbReference type="OrthoDB" id="9776021at2"/>
<sequence length="288" mass="32907">MSPTTRRRTAAETLEELDRFQQAHGRLPKSNATDPAEKYLANFLFTTLRQKERRGTLKPELRERAAGIPGALKLDTHPDQDALLDELRDFIQVNGYAPRHSRKGVPAREVQLRAWVSNNLYLDPARKSPRLRARHEAISALLATAPSYAEKDLDDRIALAEEFVRENGYRPSSRAMSWLKDYVHGTYHLDGPFGTGSRLNDIRAARIKAILAYPSIVEYSWNRNFDQLKDYASRHDGALPGNWSHPLFSWLTVQRRQYRRGRLSPERVSTLRTLPGVLPEVQSLEQAA</sequence>
<keyword evidence="3" id="KW-1185">Reference proteome</keyword>
<dbReference type="Gene3D" id="6.10.140.530">
    <property type="match status" value="1"/>
</dbReference>